<sequence>MILNRTICFLMICGVAFCTQTIECEKNQLKILIITPSHLYCLHFNTHN</sequence>
<proteinExistence type="predicted"/>
<evidence type="ECO:0000256" key="1">
    <source>
        <dbReference type="SAM" id="SignalP"/>
    </source>
</evidence>
<name>A0A2P2QX37_RHIMU</name>
<organism evidence="2">
    <name type="scientific">Rhizophora mucronata</name>
    <name type="common">Asiatic mangrove</name>
    <dbReference type="NCBI Taxonomy" id="61149"/>
    <lineage>
        <taxon>Eukaryota</taxon>
        <taxon>Viridiplantae</taxon>
        <taxon>Streptophyta</taxon>
        <taxon>Embryophyta</taxon>
        <taxon>Tracheophyta</taxon>
        <taxon>Spermatophyta</taxon>
        <taxon>Magnoliopsida</taxon>
        <taxon>eudicotyledons</taxon>
        <taxon>Gunneridae</taxon>
        <taxon>Pentapetalae</taxon>
        <taxon>rosids</taxon>
        <taxon>fabids</taxon>
        <taxon>Malpighiales</taxon>
        <taxon>Rhizophoraceae</taxon>
        <taxon>Rhizophora</taxon>
    </lineage>
</organism>
<reference evidence="2" key="1">
    <citation type="submission" date="2018-02" db="EMBL/GenBank/DDBJ databases">
        <title>Rhizophora mucronata_Transcriptome.</title>
        <authorList>
            <person name="Meera S.P."/>
            <person name="Sreeshan A."/>
            <person name="Augustine A."/>
        </authorList>
    </citation>
    <scope>NUCLEOTIDE SEQUENCE</scope>
    <source>
        <tissue evidence="2">Leaf</tissue>
    </source>
</reference>
<accession>A0A2P2QX37</accession>
<keyword evidence="1" id="KW-0732">Signal</keyword>
<feature type="signal peptide" evidence="1">
    <location>
        <begin position="1"/>
        <end position="18"/>
    </location>
</feature>
<evidence type="ECO:0000313" key="2">
    <source>
        <dbReference type="EMBL" id="MBX71454.1"/>
    </source>
</evidence>
<feature type="chain" id="PRO_5015103242" evidence="1">
    <location>
        <begin position="19"/>
        <end position="48"/>
    </location>
</feature>
<dbReference type="EMBL" id="GGEC01090970">
    <property type="protein sequence ID" value="MBX71454.1"/>
    <property type="molecule type" value="Transcribed_RNA"/>
</dbReference>
<dbReference type="AlphaFoldDB" id="A0A2P2QX37"/>
<protein>
    <submittedName>
        <fullName evidence="2">Uncharacterized protein</fullName>
    </submittedName>
</protein>